<dbReference type="Proteomes" id="UP000799777">
    <property type="component" value="Unassembled WGS sequence"/>
</dbReference>
<feature type="transmembrane region" description="Helical" evidence="6">
    <location>
        <begin position="86"/>
        <end position="110"/>
    </location>
</feature>
<feature type="transmembrane region" description="Helical" evidence="6">
    <location>
        <begin position="117"/>
        <end position="142"/>
    </location>
</feature>
<feature type="transmembrane region" description="Helical" evidence="6">
    <location>
        <begin position="234"/>
        <end position="256"/>
    </location>
</feature>
<dbReference type="PANTHER" id="PTHR33048:SF124">
    <property type="entry name" value="INTEGRAL MEMBRANE PROTEIN"/>
    <property type="match status" value="1"/>
</dbReference>
<comment type="similarity">
    <text evidence="5">Belongs to the SAT4 family.</text>
</comment>
<protein>
    <recommendedName>
        <fullName evidence="7">Rhodopsin domain-containing protein</fullName>
    </recommendedName>
</protein>
<dbReference type="GO" id="GO:0016020">
    <property type="term" value="C:membrane"/>
    <property type="evidence" value="ECO:0007669"/>
    <property type="project" value="UniProtKB-SubCell"/>
</dbReference>
<evidence type="ECO:0000259" key="7">
    <source>
        <dbReference type="Pfam" id="PF20684"/>
    </source>
</evidence>
<dbReference type="InterPro" id="IPR052337">
    <property type="entry name" value="SAT4-like"/>
</dbReference>
<dbReference type="EMBL" id="ML978238">
    <property type="protein sequence ID" value="KAF2026714.1"/>
    <property type="molecule type" value="Genomic_DNA"/>
</dbReference>
<keyword evidence="4 6" id="KW-0472">Membrane</keyword>
<evidence type="ECO:0000256" key="6">
    <source>
        <dbReference type="SAM" id="Phobius"/>
    </source>
</evidence>
<evidence type="ECO:0000313" key="9">
    <source>
        <dbReference type="Proteomes" id="UP000799777"/>
    </source>
</evidence>
<evidence type="ECO:0000313" key="8">
    <source>
        <dbReference type="EMBL" id="KAF2026714.1"/>
    </source>
</evidence>
<dbReference type="PANTHER" id="PTHR33048">
    <property type="entry name" value="PTH11-LIKE INTEGRAL MEMBRANE PROTEIN (AFU_ORTHOLOGUE AFUA_5G11245)"/>
    <property type="match status" value="1"/>
</dbReference>
<keyword evidence="3 6" id="KW-1133">Transmembrane helix</keyword>
<proteinExistence type="inferred from homology"/>
<feature type="transmembrane region" description="Helical" evidence="6">
    <location>
        <begin position="28"/>
        <end position="48"/>
    </location>
</feature>
<gene>
    <name evidence="8" type="ORF">EK21DRAFT_73583</name>
</gene>
<reference evidence="8" key="1">
    <citation type="journal article" date="2020" name="Stud. Mycol.">
        <title>101 Dothideomycetes genomes: a test case for predicting lifestyles and emergence of pathogens.</title>
        <authorList>
            <person name="Haridas S."/>
            <person name="Albert R."/>
            <person name="Binder M."/>
            <person name="Bloem J."/>
            <person name="Labutti K."/>
            <person name="Salamov A."/>
            <person name="Andreopoulos B."/>
            <person name="Baker S."/>
            <person name="Barry K."/>
            <person name="Bills G."/>
            <person name="Bluhm B."/>
            <person name="Cannon C."/>
            <person name="Castanera R."/>
            <person name="Culley D."/>
            <person name="Daum C."/>
            <person name="Ezra D."/>
            <person name="Gonzalez J."/>
            <person name="Henrissat B."/>
            <person name="Kuo A."/>
            <person name="Liang C."/>
            <person name="Lipzen A."/>
            <person name="Lutzoni F."/>
            <person name="Magnuson J."/>
            <person name="Mondo S."/>
            <person name="Nolan M."/>
            <person name="Ohm R."/>
            <person name="Pangilinan J."/>
            <person name="Park H.-J."/>
            <person name="Ramirez L."/>
            <person name="Alfaro M."/>
            <person name="Sun H."/>
            <person name="Tritt A."/>
            <person name="Yoshinaga Y."/>
            <person name="Zwiers L.-H."/>
            <person name="Turgeon B."/>
            <person name="Goodwin S."/>
            <person name="Spatafora J."/>
            <person name="Crous P."/>
            <person name="Grigoriev I."/>
        </authorList>
    </citation>
    <scope>NUCLEOTIDE SEQUENCE</scope>
    <source>
        <strain evidence="8">CBS 110217</strain>
    </source>
</reference>
<dbReference type="Pfam" id="PF20684">
    <property type="entry name" value="Fung_rhodopsin"/>
    <property type="match status" value="1"/>
</dbReference>
<dbReference type="AlphaFoldDB" id="A0A9P4LK57"/>
<comment type="subcellular location">
    <subcellularLocation>
        <location evidence="1">Membrane</location>
        <topology evidence="1">Multi-pass membrane protein</topology>
    </subcellularLocation>
</comment>
<sequence length="282" mass="31276">MDHPIFPAPPGYVVDLAHPQRSGVTANFWVGSVGMVVTAVFICVRIYTKTLLARNFTSDDGTFDLLTLGVHVWELTGHRLNSSFNLINVTTILYCPCCACAKFSLLFFYLKLSHLRWFRLCIFASMFLVVGYNIALMLPLIFACKPFMRTWDLTITEGSCIDRTLVYMATAVLNIIADIILLILPIPVIVNLQMPRKQKAGLICMFGVGAATCVTSGLRLALLFPMLGTMDQTWAVVMPGLWVLIEANLIIITGCLPTVRLFLRHVAPNLIGESTLRSGDRS</sequence>
<evidence type="ECO:0000256" key="2">
    <source>
        <dbReference type="ARBA" id="ARBA00022692"/>
    </source>
</evidence>
<evidence type="ECO:0000256" key="3">
    <source>
        <dbReference type="ARBA" id="ARBA00022989"/>
    </source>
</evidence>
<evidence type="ECO:0000256" key="1">
    <source>
        <dbReference type="ARBA" id="ARBA00004141"/>
    </source>
</evidence>
<organism evidence="8 9">
    <name type="scientific">Setomelanomma holmii</name>
    <dbReference type="NCBI Taxonomy" id="210430"/>
    <lineage>
        <taxon>Eukaryota</taxon>
        <taxon>Fungi</taxon>
        <taxon>Dikarya</taxon>
        <taxon>Ascomycota</taxon>
        <taxon>Pezizomycotina</taxon>
        <taxon>Dothideomycetes</taxon>
        <taxon>Pleosporomycetidae</taxon>
        <taxon>Pleosporales</taxon>
        <taxon>Pleosporineae</taxon>
        <taxon>Phaeosphaeriaceae</taxon>
        <taxon>Setomelanomma</taxon>
    </lineage>
</organism>
<keyword evidence="9" id="KW-1185">Reference proteome</keyword>
<evidence type="ECO:0000256" key="5">
    <source>
        <dbReference type="ARBA" id="ARBA00038359"/>
    </source>
</evidence>
<comment type="caution">
    <text evidence="8">The sequence shown here is derived from an EMBL/GenBank/DDBJ whole genome shotgun (WGS) entry which is preliminary data.</text>
</comment>
<feature type="transmembrane region" description="Helical" evidence="6">
    <location>
        <begin position="202"/>
        <end position="222"/>
    </location>
</feature>
<name>A0A9P4LK57_9PLEO</name>
<feature type="domain" description="Rhodopsin" evidence="7">
    <location>
        <begin position="67"/>
        <end position="264"/>
    </location>
</feature>
<dbReference type="OrthoDB" id="5342292at2759"/>
<dbReference type="InterPro" id="IPR049326">
    <property type="entry name" value="Rhodopsin_dom_fungi"/>
</dbReference>
<evidence type="ECO:0000256" key="4">
    <source>
        <dbReference type="ARBA" id="ARBA00023136"/>
    </source>
</evidence>
<feature type="transmembrane region" description="Helical" evidence="6">
    <location>
        <begin position="165"/>
        <end position="190"/>
    </location>
</feature>
<accession>A0A9P4LK57</accession>
<keyword evidence="2 6" id="KW-0812">Transmembrane</keyword>